<protein>
    <recommendedName>
        <fullName evidence="5">Zinc-finger</fullName>
    </recommendedName>
</protein>
<dbReference type="OrthoDB" id="5242431at2"/>
<dbReference type="Gene3D" id="1.10.10.1320">
    <property type="entry name" value="Anti-sigma factor, zinc-finger domain"/>
    <property type="match status" value="1"/>
</dbReference>
<reference evidence="4" key="1">
    <citation type="submission" date="2016-12" db="EMBL/GenBank/DDBJ databases">
        <authorList>
            <person name="Varghese N."/>
            <person name="Submissions S."/>
        </authorList>
    </citation>
    <scope>NUCLEOTIDE SEQUENCE [LARGE SCALE GENOMIC DNA]</scope>
    <source>
        <strain evidence="4">DSM 45599</strain>
    </source>
</reference>
<dbReference type="Proteomes" id="UP000185124">
    <property type="component" value="Unassembled WGS sequence"/>
</dbReference>
<keyword evidence="2" id="KW-0804">Transcription</keyword>
<dbReference type="EMBL" id="FSQT01000001">
    <property type="protein sequence ID" value="SIM53981.1"/>
    <property type="molecule type" value="Genomic_DNA"/>
</dbReference>
<evidence type="ECO:0000313" key="4">
    <source>
        <dbReference type="Proteomes" id="UP000185124"/>
    </source>
</evidence>
<sequence length="67" mass="7385">MTAEPPCPFTTSVASLLIGALGPLERQELETHLRQCPMCLEELILLAPLPGLLHRATPPELCPRWDP</sequence>
<accession>A0A1N5TZL2</accession>
<evidence type="ECO:0000256" key="1">
    <source>
        <dbReference type="ARBA" id="ARBA00023015"/>
    </source>
</evidence>
<dbReference type="AlphaFoldDB" id="A0A1N5TZL2"/>
<evidence type="ECO:0008006" key="5">
    <source>
        <dbReference type="Google" id="ProtNLM"/>
    </source>
</evidence>
<evidence type="ECO:0000313" key="3">
    <source>
        <dbReference type="EMBL" id="SIM53981.1"/>
    </source>
</evidence>
<gene>
    <name evidence="3" type="ORF">SAMN04489832_0498</name>
</gene>
<name>A0A1N5TZL2_9ACTN</name>
<evidence type="ECO:0000256" key="2">
    <source>
        <dbReference type="ARBA" id="ARBA00023163"/>
    </source>
</evidence>
<organism evidence="3 4">
    <name type="scientific">Micromonospora cremea</name>
    <dbReference type="NCBI Taxonomy" id="709881"/>
    <lineage>
        <taxon>Bacteria</taxon>
        <taxon>Bacillati</taxon>
        <taxon>Actinomycetota</taxon>
        <taxon>Actinomycetes</taxon>
        <taxon>Micromonosporales</taxon>
        <taxon>Micromonosporaceae</taxon>
        <taxon>Micromonospora</taxon>
    </lineage>
</organism>
<proteinExistence type="predicted"/>
<dbReference type="InterPro" id="IPR041916">
    <property type="entry name" value="Anti_sigma_zinc_sf"/>
</dbReference>
<dbReference type="RefSeq" id="WP_074308370.1">
    <property type="nucleotide sequence ID" value="NZ_FSQT01000001.1"/>
</dbReference>
<keyword evidence="1" id="KW-0805">Transcription regulation</keyword>
<keyword evidence="4" id="KW-1185">Reference proteome</keyword>
<dbReference type="STRING" id="709881.SAMN04489832_0498"/>